<dbReference type="PANTHER" id="PTHR46368:SF4">
    <property type="entry name" value="OS10G0403700 PROTEIN"/>
    <property type="match status" value="1"/>
</dbReference>
<dbReference type="PANTHER" id="PTHR46368">
    <property type="match status" value="1"/>
</dbReference>
<comment type="caution">
    <text evidence="2">The sequence shown here is derived from an EMBL/GenBank/DDBJ whole genome shotgun (WGS) entry which is preliminary data.</text>
</comment>
<evidence type="ECO:0000313" key="2">
    <source>
        <dbReference type="EMBL" id="MCO1335884.1"/>
    </source>
</evidence>
<dbReference type="InterPro" id="IPR000683">
    <property type="entry name" value="Gfo/Idh/MocA-like_OxRdtase_N"/>
</dbReference>
<reference evidence="2" key="1">
    <citation type="journal article" date="2022" name="Arch. Microbiol.">
        <title>Microbulbifer okhotskensis sp. nov., isolated from a deep bottom sediment of the Okhotsk Sea.</title>
        <authorList>
            <person name="Romanenko L."/>
            <person name="Kurilenko V."/>
            <person name="Otstavnykh N."/>
            <person name="Velansky P."/>
            <person name="Isaeva M."/>
            <person name="Mikhailov V."/>
        </authorList>
    </citation>
    <scope>NUCLEOTIDE SEQUENCE</scope>
    <source>
        <strain evidence="2">OS29</strain>
    </source>
</reference>
<dbReference type="Pfam" id="PF01408">
    <property type="entry name" value="GFO_IDH_MocA"/>
    <property type="match status" value="1"/>
</dbReference>
<accession>A0A9X2EP74</accession>
<evidence type="ECO:0000313" key="3">
    <source>
        <dbReference type="Proteomes" id="UP001139028"/>
    </source>
</evidence>
<gene>
    <name evidence="2" type="ORF">MO867_16230</name>
</gene>
<dbReference type="EMBL" id="JALBWM010000089">
    <property type="protein sequence ID" value="MCO1335884.1"/>
    <property type="molecule type" value="Genomic_DNA"/>
</dbReference>
<dbReference type="RefSeq" id="WP_252471017.1">
    <property type="nucleotide sequence ID" value="NZ_JALBWM010000089.1"/>
</dbReference>
<organism evidence="2 3">
    <name type="scientific">Microbulbifer okhotskensis</name>
    <dbReference type="NCBI Taxonomy" id="2926617"/>
    <lineage>
        <taxon>Bacteria</taxon>
        <taxon>Pseudomonadati</taxon>
        <taxon>Pseudomonadota</taxon>
        <taxon>Gammaproteobacteria</taxon>
        <taxon>Cellvibrionales</taxon>
        <taxon>Microbulbiferaceae</taxon>
        <taxon>Microbulbifer</taxon>
    </lineage>
</organism>
<name>A0A9X2EP74_9GAMM</name>
<evidence type="ECO:0000259" key="1">
    <source>
        <dbReference type="Pfam" id="PF01408"/>
    </source>
</evidence>
<feature type="domain" description="Gfo/Idh/MocA-like oxidoreductase N-terminal" evidence="1">
    <location>
        <begin position="4"/>
        <end position="117"/>
    </location>
</feature>
<sequence length="340" mass="38229">MSKLRFGVIGSGRIADFTARAISRADSACLSSVASKHYAHAQDFAREHHVTAYKDWHSLLEAEDLDVIYVATPTAQREAICLAALANRKHLISEKPFLNTASLNRITARAQAEGLAFMDATHFTHHPRTAETIRQQTQFLGPVNRIHSAFFTPMMDRDNIRFDPHQEPTGAIGDICWYTMRAIIEFMRPTGEVKTIAGAIKRDTQTGTIVSGAGLIEFTSGQTSTFGFGYDAGVWQTDLDIHGERGLIQFDDFVLDWRNDITFSNPEYTPEFIIGHEQALPGEFKHQQVPIRKSQEVQMIENFCRLTRPNADIERSQSIERTQKTQLLIDQYCQAVGIAV</sequence>
<proteinExistence type="predicted"/>
<dbReference type="SUPFAM" id="SSF51735">
    <property type="entry name" value="NAD(P)-binding Rossmann-fold domains"/>
    <property type="match status" value="1"/>
</dbReference>
<dbReference type="Gene3D" id="3.40.50.720">
    <property type="entry name" value="NAD(P)-binding Rossmann-like Domain"/>
    <property type="match status" value="1"/>
</dbReference>
<dbReference type="SUPFAM" id="SSF55347">
    <property type="entry name" value="Glyceraldehyde-3-phosphate dehydrogenase-like, C-terminal domain"/>
    <property type="match status" value="1"/>
</dbReference>
<dbReference type="Gene3D" id="3.30.360.10">
    <property type="entry name" value="Dihydrodipicolinate Reductase, domain 2"/>
    <property type="match status" value="1"/>
</dbReference>
<keyword evidence="3" id="KW-1185">Reference proteome</keyword>
<dbReference type="InterPro" id="IPR036291">
    <property type="entry name" value="NAD(P)-bd_dom_sf"/>
</dbReference>
<dbReference type="GO" id="GO:0000166">
    <property type="term" value="F:nucleotide binding"/>
    <property type="evidence" value="ECO:0007669"/>
    <property type="project" value="InterPro"/>
</dbReference>
<protein>
    <submittedName>
        <fullName evidence="2">Gfo/Idh/MocA family oxidoreductase</fullName>
    </submittedName>
</protein>
<dbReference type="Proteomes" id="UP001139028">
    <property type="component" value="Unassembled WGS sequence"/>
</dbReference>
<dbReference type="AlphaFoldDB" id="A0A9X2EP74"/>